<name>A0A8J3FQN3_9ACTN</name>
<dbReference type="EMBL" id="BMMX01000023">
    <property type="protein sequence ID" value="GGL04763.1"/>
    <property type="molecule type" value="Genomic_DNA"/>
</dbReference>
<keyword evidence="3" id="KW-1185">Reference proteome</keyword>
<feature type="compositionally biased region" description="Basic and acidic residues" evidence="1">
    <location>
        <begin position="82"/>
        <end position="102"/>
    </location>
</feature>
<reference evidence="2" key="1">
    <citation type="journal article" date="2014" name="Int. J. Syst. Evol. Microbiol.">
        <title>Complete genome sequence of Corynebacterium casei LMG S-19264T (=DSM 44701T), isolated from a smear-ripened cheese.</title>
        <authorList>
            <consortium name="US DOE Joint Genome Institute (JGI-PGF)"/>
            <person name="Walter F."/>
            <person name="Albersmeier A."/>
            <person name="Kalinowski J."/>
            <person name="Ruckert C."/>
        </authorList>
    </citation>
    <scope>NUCLEOTIDE SEQUENCE</scope>
    <source>
        <strain evidence="2">CGMCC 4.7299</strain>
    </source>
</reference>
<gene>
    <name evidence="2" type="ORF">GCM10012284_44150</name>
</gene>
<accession>A0A8J3FQN3</accession>
<feature type="compositionally biased region" description="Low complexity" evidence="1">
    <location>
        <begin position="63"/>
        <end position="73"/>
    </location>
</feature>
<evidence type="ECO:0000313" key="3">
    <source>
        <dbReference type="Proteomes" id="UP000656042"/>
    </source>
</evidence>
<dbReference type="RefSeq" id="WP_189081181.1">
    <property type="nucleotide sequence ID" value="NZ_BMMX01000023.1"/>
</dbReference>
<sequence>MSAPSSTALQVALAVAAIVFVAYAAGRVHQWSRHGMERETAYREGYDQASHTLFHLATRHTPAHAAPASAPHAEGSAMRAAHSPERRSPENSSPDTKEPIPT</sequence>
<organism evidence="2 3">
    <name type="scientific">Mangrovihabitans endophyticus</name>
    <dbReference type="NCBI Taxonomy" id="1751298"/>
    <lineage>
        <taxon>Bacteria</taxon>
        <taxon>Bacillati</taxon>
        <taxon>Actinomycetota</taxon>
        <taxon>Actinomycetes</taxon>
        <taxon>Micromonosporales</taxon>
        <taxon>Micromonosporaceae</taxon>
        <taxon>Mangrovihabitans</taxon>
    </lineage>
</organism>
<dbReference type="AlphaFoldDB" id="A0A8J3FQN3"/>
<protein>
    <submittedName>
        <fullName evidence="2">Uncharacterized protein</fullName>
    </submittedName>
</protein>
<reference evidence="2" key="2">
    <citation type="submission" date="2020-09" db="EMBL/GenBank/DDBJ databases">
        <authorList>
            <person name="Sun Q."/>
            <person name="Zhou Y."/>
        </authorList>
    </citation>
    <scope>NUCLEOTIDE SEQUENCE</scope>
    <source>
        <strain evidence="2">CGMCC 4.7299</strain>
    </source>
</reference>
<feature type="region of interest" description="Disordered" evidence="1">
    <location>
        <begin position="60"/>
        <end position="102"/>
    </location>
</feature>
<evidence type="ECO:0000313" key="2">
    <source>
        <dbReference type="EMBL" id="GGL04763.1"/>
    </source>
</evidence>
<dbReference type="Proteomes" id="UP000656042">
    <property type="component" value="Unassembled WGS sequence"/>
</dbReference>
<evidence type="ECO:0000256" key="1">
    <source>
        <dbReference type="SAM" id="MobiDB-lite"/>
    </source>
</evidence>
<proteinExistence type="predicted"/>
<comment type="caution">
    <text evidence="2">The sequence shown here is derived from an EMBL/GenBank/DDBJ whole genome shotgun (WGS) entry which is preliminary data.</text>
</comment>